<dbReference type="PANTHER" id="PTHR36848">
    <property type="entry name" value="DNA-BINDING PROTEIN (PUTATIVE SECRETED PROTEIN)-RELATED"/>
    <property type="match status" value="1"/>
</dbReference>
<name>A0A3M6X7R3_HORWE</name>
<dbReference type="InterPro" id="IPR053161">
    <property type="entry name" value="Ulvan_degrading_GH"/>
</dbReference>
<dbReference type="Pfam" id="PF17132">
    <property type="entry name" value="Glyco_hydro_106"/>
    <property type="match status" value="1"/>
</dbReference>
<sequence>MSYFVALGLDLNMGLRHLLAFTVAATALNPGPSVDNESHLDYGTFERPSKYMQPRFRYVIPESSVDPDDFVADIEDIASVGSGGIELIGFPQGVAPPIDWTKYPWGGEAWKNLVKSGLRAIKDVGGIMDLMIGPFNGGGVPAPYDEPGIMWDLLSYNISVPIGESFTGKLPGWGSGELVAATTGLVTEQQSVNLSASPSYNGPYYYDGKRYTMTEESLRDVTDRVHPNGTLNLDLPSNASGIEHQIFAFYQVRSRFYQFPPPEQLATVPQSPVTSFVQNGSWAADHFSKAGAEMITRFWDTQLIDDEMRRLLREVGNYMWEDSYEFGAGVHVWWTPDLLKAFVQSRGYDFTKYLPLIFSENAEFNAPLASINQYFLDSADFGKAYVADYRRTLTDLNAIYLRTLRQWANSLDMQFSAQVGYNLPLDMLTLIPEVDAPETESLGFSDNIDAYRQYAGPANLAGKRVVSNEVGAVSGEAYSQTVPEVLWHVKRAFAGNINNMILHLYPWARDYHNTTWPGYTDFVYMYSSSFGPRQPSWEFAHDWIDWVGRMTYIMQSGVPKVDLAFWLEKESFESQPTQYGQHDLIASGYTYEYLSAENLDLPSAVVQCKILAPDRQAFKALIVRRNDTLTVAGADRLAEIARNGLPIVFSGGVPRKFSGAGSAAEKVSALDRLRAILRLSNVHQVPIEGLAASLRQLGIEPRTKIVSDRLWYPNWRQDEVSGKTYVVIYNDAEGLPSGTGSSYGTVTVQALGTPHFYDPWTGVICPVKQYAHSEQGVSFNLSLRGNESVAIAIHEEGHVLTNNERTAHMRCLDQPSTDTSYTVNLTDWHLTVDAWLPPENLSSLPLSKPRRTNMTFNISEIQPWSAISDSLRNVSGRGHYKSSFDWTHEGPTTLDLTALNDLSRAWLNGHQLPALDPSHPVVDITDYLIMGRNQIEIVVTTTLANSLRPVWDDLLSGAVGPFAAVPGMQEYGLQLPVYVRSHSKARLNE</sequence>
<evidence type="ECO:0000256" key="1">
    <source>
        <dbReference type="SAM" id="SignalP"/>
    </source>
</evidence>
<dbReference type="PANTHER" id="PTHR36848:SF2">
    <property type="entry name" value="SECRETED PROTEIN"/>
    <property type="match status" value="1"/>
</dbReference>
<dbReference type="Gene3D" id="2.60.120.260">
    <property type="entry name" value="Galactose-binding domain-like"/>
    <property type="match status" value="1"/>
</dbReference>
<dbReference type="OrthoDB" id="2588159at2759"/>
<dbReference type="EMBL" id="QWIJ01000160">
    <property type="protein sequence ID" value="RMX86556.1"/>
    <property type="molecule type" value="Genomic_DNA"/>
</dbReference>
<feature type="chain" id="PRO_5017988320" description="Glycosyl hydrolases family 2 sugar binding domain-containing protein" evidence="1">
    <location>
        <begin position="21"/>
        <end position="989"/>
    </location>
</feature>
<comment type="caution">
    <text evidence="2">The sequence shown here is derived from an EMBL/GenBank/DDBJ whole genome shotgun (WGS) entry which is preliminary data.</text>
</comment>
<dbReference type="InterPro" id="IPR008979">
    <property type="entry name" value="Galactose-bd-like_sf"/>
</dbReference>
<reference evidence="2 3" key="1">
    <citation type="journal article" date="2018" name="BMC Genomics">
        <title>Genomic evidence for intraspecific hybridization in a clonal and extremely halotolerant yeast.</title>
        <authorList>
            <person name="Gostincar C."/>
            <person name="Stajich J.E."/>
            <person name="Zupancic J."/>
            <person name="Zalar P."/>
            <person name="Gunde-Cimerman N."/>
        </authorList>
    </citation>
    <scope>NUCLEOTIDE SEQUENCE [LARGE SCALE GENOMIC DNA]</scope>
    <source>
        <strain evidence="2 3">EXF-6656</strain>
    </source>
</reference>
<dbReference type="SUPFAM" id="SSF49785">
    <property type="entry name" value="Galactose-binding domain-like"/>
    <property type="match status" value="1"/>
</dbReference>
<gene>
    <name evidence="2" type="ORF">D0869_03002</name>
</gene>
<feature type="signal peptide" evidence="1">
    <location>
        <begin position="1"/>
        <end position="20"/>
    </location>
</feature>
<evidence type="ECO:0008006" key="4">
    <source>
        <dbReference type="Google" id="ProtNLM"/>
    </source>
</evidence>
<evidence type="ECO:0000313" key="2">
    <source>
        <dbReference type="EMBL" id="RMX86556.1"/>
    </source>
</evidence>
<proteinExistence type="predicted"/>
<protein>
    <recommendedName>
        <fullName evidence="4">Glycosyl hydrolases family 2 sugar binding domain-containing protein</fullName>
    </recommendedName>
</protein>
<dbReference type="Proteomes" id="UP000281245">
    <property type="component" value="Unassembled WGS sequence"/>
</dbReference>
<dbReference type="AlphaFoldDB" id="A0A3M6X7R3"/>
<keyword evidence="1" id="KW-0732">Signal</keyword>
<evidence type="ECO:0000313" key="3">
    <source>
        <dbReference type="Proteomes" id="UP000281245"/>
    </source>
</evidence>
<organism evidence="2 3">
    <name type="scientific">Hortaea werneckii</name>
    <name type="common">Black yeast</name>
    <name type="synonym">Cladosporium werneckii</name>
    <dbReference type="NCBI Taxonomy" id="91943"/>
    <lineage>
        <taxon>Eukaryota</taxon>
        <taxon>Fungi</taxon>
        <taxon>Dikarya</taxon>
        <taxon>Ascomycota</taxon>
        <taxon>Pezizomycotina</taxon>
        <taxon>Dothideomycetes</taxon>
        <taxon>Dothideomycetidae</taxon>
        <taxon>Mycosphaerellales</taxon>
        <taxon>Teratosphaeriaceae</taxon>
        <taxon>Hortaea</taxon>
    </lineage>
</organism>
<accession>A0A3M6X7R3</accession>